<evidence type="ECO:0000256" key="1">
    <source>
        <dbReference type="SAM" id="MobiDB-lite"/>
    </source>
</evidence>
<dbReference type="Proteomes" id="UP001260072">
    <property type="component" value="Unassembled WGS sequence"/>
</dbReference>
<gene>
    <name evidence="3" type="ORF">RH861_10970</name>
</gene>
<name>A0ABU1FLF4_9MICO</name>
<dbReference type="EMBL" id="JAVKGS010000003">
    <property type="protein sequence ID" value="MDR5692582.1"/>
    <property type="molecule type" value="Genomic_DNA"/>
</dbReference>
<feature type="transmembrane region" description="Helical" evidence="2">
    <location>
        <begin position="17"/>
        <end position="39"/>
    </location>
</feature>
<keyword evidence="2" id="KW-1133">Transmembrane helix</keyword>
<protein>
    <recommendedName>
        <fullName evidence="5">Serine/threonine protein kinase</fullName>
    </recommendedName>
</protein>
<evidence type="ECO:0000256" key="2">
    <source>
        <dbReference type="SAM" id="Phobius"/>
    </source>
</evidence>
<organism evidence="3 4">
    <name type="scientific">Agromyces indicus</name>
    <dbReference type="NCBI Taxonomy" id="758919"/>
    <lineage>
        <taxon>Bacteria</taxon>
        <taxon>Bacillati</taxon>
        <taxon>Actinomycetota</taxon>
        <taxon>Actinomycetes</taxon>
        <taxon>Micrococcales</taxon>
        <taxon>Microbacteriaceae</taxon>
        <taxon>Agromyces</taxon>
    </lineage>
</organism>
<dbReference type="RefSeq" id="WP_310520992.1">
    <property type="nucleotide sequence ID" value="NZ_BAABBS010000001.1"/>
</dbReference>
<evidence type="ECO:0000313" key="4">
    <source>
        <dbReference type="Proteomes" id="UP001260072"/>
    </source>
</evidence>
<sequence length="226" mass="23856">MTETPNEPTTPLTRRPVFWLIVGAVLLGIAVVVVVVLGMSGGRSPEPSPTTSAPTPTSEAPSTPPSEPPATSDPGTPSAVVIPTDCAGIYTRDWAPELGGLVLNPAWSEDEPLWGSNDRGAITMLEGTAELRCAWVQEAGGGDVGIITNVAGLTPEQQDSMAEYFPGAGFTCYEELEGTRCVIEETTDAGEWGESHFLREGVWIATRWANVSPEGYTHDIVAAIFG</sequence>
<comment type="caution">
    <text evidence="3">The sequence shown here is derived from an EMBL/GenBank/DDBJ whole genome shotgun (WGS) entry which is preliminary data.</text>
</comment>
<keyword evidence="4" id="KW-1185">Reference proteome</keyword>
<evidence type="ECO:0000313" key="3">
    <source>
        <dbReference type="EMBL" id="MDR5692582.1"/>
    </source>
</evidence>
<feature type="compositionally biased region" description="Low complexity" evidence="1">
    <location>
        <begin position="49"/>
        <end position="61"/>
    </location>
</feature>
<feature type="region of interest" description="Disordered" evidence="1">
    <location>
        <begin position="42"/>
        <end position="79"/>
    </location>
</feature>
<accession>A0ABU1FLF4</accession>
<proteinExistence type="predicted"/>
<keyword evidence="2" id="KW-0472">Membrane</keyword>
<keyword evidence="2" id="KW-0812">Transmembrane</keyword>
<reference evidence="4" key="1">
    <citation type="submission" date="2023-07" db="EMBL/GenBank/DDBJ databases">
        <title>Description of three actinobacteria isolated from air of manufacturing shop in a pharmaceutical factory.</title>
        <authorList>
            <person name="Zhang D.-F."/>
        </authorList>
    </citation>
    <scope>NUCLEOTIDE SEQUENCE [LARGE SCALE GENOMIC DNA]</scope>
    <source>
        <strain evidence="4">CCTCC AB 2011122</strain>
    </source>
</reference>
<evidence type="ECO:0008006" key="5">
    <source>
        <dbReference type="Google" id="ProtNLM"/>
    </source>
</evidence>